<dbReference type="InterPro" id="IPR039209">
    <property type="entry name" value="OBI1"/>
</dbReference>
<keyword evidence="4" id="KW-0175">Coiled coil</keyword>
<accession>A0A2G8JN43</accession>
<dbReference type="EMBL" id="MRZV01001550">
    <property type="protein sequence ID" value="PIK37143.1"/>
    <property type="molecule type" value="Genomic_DNA"/>
</dbReference>
<dbReference type="GO" id="GO:0008270">
    <property type="term" value="F:zinc ion binding"/>
    <property type="evidence" value="ECO:0007669"/>
    <property type="project" value="UniProtKB-KW"/>
</dbReference>
<dbReference type="PANTHER" id="PTHR14609">
    <property type="entry name" value="RING FINGER PROTEIN 219"/>
    <property type="match status" value="1"/>
</dbReference>
<dbReference type="Gene3D" id="3.30.40.10">
    <property type="entry name" value="Zinc/RING finger domain, C3HC4 (zinc finger)"/>
    <property type="match status" value="1"/>
</dbReference>
<feature type="compositionally biased region" description="Basic and acidic residues" evidence="5">
    <location>
        <begin position="446"/>
        <end position="458"/>
    </location>
</feature>
<evidence type="ECO:0000313" key="7">
    <source>
        <dbReference type="EMBL" id="PIK37143.1"/>
    </source>
</evidence>
<dbReference type="STRING" id="307972.A0A2G8JN43"/>
<dbReference type="GO" id="GO:0004842">
    <property type="term" value="F:ubiquitin-protein transferase activity"/>
    <property type="evidence" value="ECO:0007669"/>
    <property type="project" value="InterPro"/>
</dbReference>
<keyword evidence="1 3" id="KW-0863">Zinc-finger</keyword>
<feature type="compositionally biased region" description="Polar residues" evidence="5">
    <location>
        <begin position="428"/>
        <end position="440"/>
    </location>
</feature>
<dbReference type="SUPFAM" id="SSF57850">
    <property type="entry name" value="RING/U-box"/>
    <property type="match status" value="1"/>
</dbReference>
<dbReference type="GO" id="GO:0006275">
    <property type="term" value="P:regulation of DNA replication"/>
    <property type="evidence" value="ECO:0007669"/>
    <property type="project" value="InterPro"/>
</dbReference>
<feature type="region of interest" description="Disordered" evidence="5">
    <location>
        <begin position="428"/>
        <end position="458"/>
    </location>
</feature>
<dbReference type="CDD" id="cd16562">
    <property type="entry name" value="RING-HC_RNF219"/>
    <property type="match status" value="1"/>
</dbReference>
<dbReference type="InterPro" id="IPR001841">
    <property type="entry name" value="Znf_RING"/>
</dbReference>
<evidence type="ECO:0000256" key="5">
    <source>
        <dbReference type="SAM" id="MobiDB-lite"/>
    </source>
</evidence>
<evidence type="ECO:0000256" key="3">
    <source>
        <dbReference type="PROSITE-ProRule" id="PRU00175"/>
    </source>
</evidence>
<comment type="caution">
    <text evidence="7">The sequence shown here is derived from an EMBL/GenBank/DDBJ whole genome shotgun (WGS) entry which is preliminary data.</text>
</comment>
<gene>
    <name evidence="7" type="ORF">BSL78_26024</name>
</gene>
<keyword evidence="1 3" id="KW-0479">Metal-binding</keyword>
<feature type="domain" description="RING-type" evidence="6">
    <location>
        <begin position="20"/>
        <end position="58"/>
    </location>
</feature>
<dbReference type="SMART" id="SM00184">
    <property type="entry name" value="RING"/>
    <property type="match status" value="1"/>
</dbReference>
<dbReference type="OrthoDB" id="6105938at2759"/>
<organism evidence="7 8">
    <name type="scientific">Stichopus japonicus</name>
    <name type="common">Sea cucumber</name>
    <dbReference type="NCBI Taxonomy" id="307972"/>
    <lineage>
        <taxon>Eukaryota</taxon>
        <taxon>Metazoa</taxon>
        <taxon>Echinodermata</taxon>
        <taxon>Eleutherozoa</taxon>
        <taxon>Echinozoa</taxon>
        <taxon>Holothuroidea</taxon>
        <taxon>Aspidochirotacea</taxon>
        <taxon>Aspidochirotida</taxon>
        <taxon>Stichopodidae</taxon>
        <taxon>Apostichopus</taxon>
    </lineage>
</organism>
<keyword evidence="2" id="KW-0862">Zinc</keyword>
<dbReference type="Proteomes" id="UP000230750">
    <property type="component" value="Unassembled WGS sequence"/>
</dbReference>
<feature type="coiled-coil region" evidence="4">
    <location>
        <begin position="91"/>
        <end position="125"/>
    </location>
</feature>
<reference evidence="7 8" key="1">
    <citation type="journal article" date="2017" name="PLoS Biol.">
        <title>The sea cucumber genome provides insights into morphological evolution and visceral regeneration.</title>
        <authorList>
            <person name="Zhang X."/>
            <person name="Sun L."/>
            <person name="Yuan J."/>
            <person name="Sun Y."/>
            <person name="Gao Y."/>
            <person name="Zhang L."/>
            <person name="Li S."/>
            <person name="Dai H."/>
            <person name="Hamel J.F."/>
            <person name="Liu C."/>
            <person name="Yu Y."/>
            <person name="Liu S."/>
            <person name="Lin W."/>
            <person name="Guo K."/>
            <person name="Jin S."/>
            <person name="Xu P."/>
            <person name="Storey K.B."/>
            <person name="Huan P."/>
            <person name="Zhang T."/>
            <person name="Zhou Y."/>
            <person name="Zhang J."/>
            <person name="Lin C."/>
            <person name="Li X."/>
            <person name="Xing L."/>
            <person name="Huo D."/>
            <person name="Sun M."/>
            <person name="Wang L."/>
            <person name="Mercier A."/>
            <person name="Li F."/>
            <person name="Yang H."/>
            <person name="Xiang J."/>
        </authorList>
    </citation>
    <scope>NUCLEOTIDE SEQUENCE [LARGE SCALE GENOMIC DNA]</scope>
    <source>
        <strain evidence="7">Shaxun</strain>
        <tissue evidence="7">Muscle</tissue>
    </source>
</reference>
<dbReference type="AlphaFoldDB" id="A0A2G8JN43"/>
<evidence type="ECO:0000313" key="8">
    <source>
        <dbReference type="Proteomes" id="UP000230750"/>
    </source>
</evidence>
<evidence type="ECO:0000256" key="4">
    <source>
        <dbReference type="SAM" id="Coils"/>
    </source>
</evidence>
<evidence type="ECO:0000256" key="1">
    <source>
        <dbReference type="ARBA" id="ARBA00022771"/>
    </source>
</evidence>
<dbReference type="PROSITE" id="PS50089">
    <property type="entry name" value="ZF_RING_2"/>
    <property type="match status" value="1"/>
</dbReference>
<dbReference type="InterPro" id="IPR013083">
    <property type="entry name" value="Znf_RING/FYVE/PHD"/>
</dbReference>
<dbReference type="Pfam" id="PF13923">
    <property type="entry name" value="zf-C3HC4_2"/>
    <property type="match status" value="1"/>
</dbReference>
<dbReference type="PANTHER" id="PTHR14609:SF1">
    <property type="entry name" value="ORC UBIQUITIN LIGASE 1"/>
    <property type="match status" value="1"/>
</dbReference>
<protein>
    <recommendedName>
        <fullName evidence="6">RING-type domain-containing protein</fullName>
    </recommendedName>
</protein>
<evidence type="ECO:0000259" key="6">
    <source>
        <dbReference type="PROSITE" id="PS50089"/>
    </source>
</evidence>
<name>A0A2G8JN43_STIJA</name>
<proteinExistence type="predicted"/>
<sequence length="458" mass="51765">MATTSTFKRATISFTLPISCQICLGKVKQPVICPNQHVFCTPCLDVWLRHNQLCPTCRVPITPDSPCKQIRGGRELQEETVGDTQGAALRRARVDVIFDDYEREIRRLEDQIKQLVSEKKMHDTTIPCASSKGDKVEVLSPCGSEINSDEAISLLTMRLEASMMSSKRLERDVEKVKEANGKLRDENVALSMENGRLKQCLAAQSPRKFEKYAQTALQVKVDQCTKEVTQLKKALRKGDAYVEELQHQLRIYQERYGELNLATISIANHPKQNRFLTEKSVCTALSSTRFFKDEKRPPVKALVYTGNNTAEKEVFDRWEKEEEYEDGPLSDSTPFKRRQIMVVNSGIKSVKTDYNPNPQKLNHRLDQTPSISTLRTVDSARLSPPGDESDGMDKDDYGISTKLQSFLNKDEEGTEEINLQRGVLSQVCQSPSRLNTNSDENVGISIKDKNNGFNQGDH</sequence>
<dbReference type="GO" id="GO:0006513">
    <property type="term" value="P:protein monoubiquitination"/>
    <property type="evidence" value="ECO:0007669"/>
    <property type="project" value="InterPro"/>
</dbReference>
<dbReference type="InterPro" id="IPR035691">
    <property type="entry name" value="OBI1_RING-HC"/>
</dbReference>
<keyword evidence="8" id="KW-1185">Reference proteome</keyword>
<evidence type="ECO:0000256" key="2">
    <source>
        <dbReference type="ARBA" id="ARBA00022833"/>
    </source>
</evidence>